<keyword evidence="1" id="KW-0723">Serine/threonine-protein kinase</keyword>
<dbReference type="GO" id="GO:0016236">
    <property type="term" value="P:macroautophagy"/>
    <property type="evidence" value="ECO:0007669"/>
    <property type="project" value="InterPro"/>
</dbReference>
<feature type="region of interest" description="Disordered" evidence="4">
    <location>
        <begin position="434"/>
        <end position="468"/>
    </location>
</feature>
<dbReference type="GO" id="GO:0071561">
    <property type="term" value="C:nucleus-vacuole junction"/>
    <property type="evidence" value="ECO:0007669"/>
    <property type="project" value="TreeGrafter"/>
</dbReference>
<comment type="caution">
    <text evidence="6">The sequence shown here is derived from an EMBL/GenBank/DDBJ whole genome shotgun (WGS) entry which is preliminary data.</text>
</comment>
<dbReference type="PROSITE" id="PS50077">
    <property type="entry name" value="HEAT_REPEAT"/>
    <property type="match status" value="1"/>
</dbReference>
<dbReference type="PANTHER" id="PTHR17583:SF0">
    <property type="entry name" value="PHOSPHOINOSITIDE 3-KINASE REGULATORY SUBUNIT 4"/>
    <property type="match status" value="1"/>
</dbReference>
<sequence>MWSDLRETFQDLVDAWPGPPVGLKASVSLVAMLVIYFNLAPMRVDNGSADSCDPVRTYGEVTERGMQMLTTVAGLTGNAAPRGGFVDIGSGNGRLVIWAATPSPEGAGFARSSGVELQLERHQEALKEAALAPSDAQDKIALVRGSILHHLGLLSNASVVYWNNLCFPSDVARTVAEEFSIRAPLGAVLVTLAELPHSSRAEEQTLPGLAVRRPDELLEMSWREAEGGVARRSNSGVQATKGFETLNVARAELGTSTPVACRPQLRAYRLGQAEVLTEKLRGADGALGEASGGVAQELISSMLNRDPTQRKTAVQYLREWCQQVLPKSFCDCLFPLSVLLLHPLYQQPDMRVALLRHNFAGLLWSVAGRKALALRVLEHDRPAEAEPSGTSSAAEVWEAWFRHVERKVRSIDDAVMHTMVSGAVQACGQWTAEATHGRSASRPPATVGEGKASSGAEERVPRTSGVGNGQAPCRLAQPWLREAPCRSFSAELFRLWDEGCRRCSTTGQIDEGEHQSGVVYETFLAELCQPSPHSASQEGEEAEDVLGIVCSFICSSAQHVSNPRARLACLDMLELLAAVASQDTILEQIVPYSHALMTDPVAKVRARAVDVLTRSLERVRELPASNAPLFMEYVFPQLMSAISGMQSEPVVLVAVARNIGALSAQAVRFAELSVAAAQKSDPSASQQTPGSASRRPTEANAAVEVETFDVQCKHLQEATKKIVKALLEYLPGPLERHSGDGEEEALLNLAVGREVKIALLRNMCVLADSFGRDGTHNFLLPYLISFMNDPAWEVRAAFCEEAALLPKKVGQVSSEGIIWPCYEQALLDQEERVLEAALKGLAVLASQQVLRRQSLVTVATKVAPLLVHPSSSIRRRAVEALSSLASQLSPVDQHVFLLPAVKPFLHLEGASLSALTAGLLAPSLCRRTFKHVLLRRDEELHEALLHRRPLPSIATASSSSAVPGSALGAQVAEALPKSEAEAVSTKAPKQEADGPDVAALELLRPYVHLLLRSRPSKAPSAGVGTQREELGAAQAVASKVQSLQYATVNPHGAPNRSLAALAEASSLRGEKPSWPPPVPRDRLRHPLGVFSMQTFLVKALCLPPRPCQLGSLSFLDGTPYSIYALSAGPSGTSVSVSSSARADASAEGGDLRAATFHGDALHDSDTAFGLGSHGSGGGASISGGQDLCDSAEPSVDAVVSSMMVGDAERHLLS</sequence>
<dbReference type="EMBL" id="CAJNNW010025725">
    <property type="protein sequence ID" value="CAE8678949.1"/>
    <property type="molecule type" value="Genomic_DNA"/>
</dbReference>
<evidence type="ECO:0000256" key="1">
    <source>
        <dbReference type="ARBA" id="ARBA00022527"/>
    </source>
</evidence>
<keyword evidence="1" id="KW-0418">Kinase</keyword>
<dbReference type="GO" id="GO:0005770">
    <property type="term" value="C:late endosome"/>
    <property type="evidence" value="ECO:0007669"/>
    <property type="project" value="TreeGrafter"/>
</dbReference>
<evidence type="ECO:0000256" key="4">
    <source>
        <dbReference type="SAM" id="MobiDB-lite"/>
    </source>
</evidence>
<dbReference type="SUPFAM" id="SSF53335">
    <property type="entry name" value="S-adenosyl-L-methionine-dependent methyltransferases"/>
    <property type="match status" value="1"/>
</dbReference>
<dbReference type="GO" id="GO:0034271">
    <property type="term" value="C:phosphatidylinositol 3-kinase complex, class III, type I"/>
    <property type="evidence" value="ECO:0007669"/>
    <property type="project" value="TreeGrafter"/>
</dbReference>
<proteinExistence type="predicted"/>
<dbReference type="GO" id="GO:0004674">
    <property type="term" value="F:protein serine/threonine kinase activity"/>
    <property type="evidence" value="ECO:0007669"/>
    <property type="project" value="UniProtKB-KW"/>
</dbReference>
<feature type="repeat" description="HEAT" evidence="3">
    <location>
        <begin position="779"/>
        <end position="815"/>
    </location>
</feature>
<dbReference type="InterPro" id="IPR029063">
    <property type="entry name" value="SAM-dependent_MTases_sf"/>
</dbReference>
<feature type="region of interest" description="Disordered" evidence="4">
    <location>
        <begin position="678"/>
        <end position="699"/>
    </location>
</feature>
<dbReference type="Gene3D" id="3.40.50.150">
    <property type="entry name" value="Vaccinia Virus protein VP39"/>
    <property type="match status" value="1"/>
</dbReference>
<dbReference type="PANTHER" id="PTHR17583">
    <property type="entry name" value="PHOSPHOINOSITIDE 3-KINASE REGULATORY SUBUNIT 4"/>
    <property type="match status" value="1"/>
</dbReference>
<dbReference type="InterPro" id="IPR016024">
    <property type="entry name" value="ARM-type_fold"/>
</dbReference>
<keyword evidence="1" id="KW-0808">Transferase</keyword>
<dbReference type="InterPro" id="IPR055231">
    <property type="entry name" value="2AA_helical"/>
</dbReference>
<dbReference type="InterPro" id="IPR021133">
    <property type="entry name" value="HEAT_type_2"/>
</dbReference>
<feature type="compositionally biased region" description="Polar residues" evidence="4">
    <location>
        <begin position="680"/>
        <end position="691"/>
    </location>
</feature>
<reference evidence="6" key="1">
    <citation type="submission" date="2021-02" db="EMBL/GenBank/DDBJ databases">
        <authorList>
            <person name="Dougan E. K."/>
            <person name="Rhodes N."/>
            <person name="Thang M."/>
            <person name="Chan C."/>
        </authorList>
    </citation>
    <scope>NUCLEOTIDE SEQUENCE</scope>
</reference>
<dbReference type="SUPFAM" id="SSF48371">
    <property type="entry name" value="ARM repeat"/>
    <property type="match status" value="1"/>
</dbReference>
<dbReference type="Gene3D" id="1.25.10.10">
    <property type="entry name" value="Leucine-rich Repeat Variant"/>
    <property type="match status" value="2"/>
</dbReference>
<dbReference type="InterPro" id="IPR011989">
    <property type="entry name" value="ARM-like"/>
</dbReference>
<dbReference type="InterPro" id="IPR045162">
    <property type="entry name" value="Vps15-like"/>
</dbReference>
<evidence type="ECO:0000256" key="2">
    <source>
        <dbReference type="ARBA" id="ARBA00022737"/>
    </source>
</evidence>
<dbReference type="Proteomes" id="UP000626109">
    <property type="component" value="Unassembled WGS sequence"/>
</dbReference>
<feature type="domain" description="Phosphatase 2A Regulatory Subunit A helical" evidence="5">
    <location>
        <begin position="550"/>
        <end position="931"/>
    </location>
</feature>
<name>A0A813JFR1_POLGL</name>
<dbReference type="AlphaFoldDB" id="A0A813JFR1"/>
<evidence type="ECO:0000313" key="6">
    <source>
        <dbReference type="EMBL" id="CAE8678949.1"/>
    </source>
</evidence>
<evidence type="ECO:0000313" key="7">
    <source>
        <dbReference type="Proteomes" id="UP000626109"/>
    </source>
</evidence>
<dbReference type="GO" id="GO:0034272">
    <property type="term" value="C:phosphatidylinositol 3-kinase complex, class III, type II"/>
    <property type="evidence" value="ECO:0007669"/>
    <property type="project" value="TreeGrafter"/>
</dbReference>
<accession>A0A813JFR1</accession>
<keyword evidence="2" id="KW-0677">Repeat</keyword>
<organism evidence="6 7">
    <name type="scientific">Polarella glacialis</name>
    <name type="common">Dinoflagellate</name>
    <dbReference type="NCBI Taxonomy" id="89957"/>
    <lineage>
        <taxon>Eukaryota</taxon>
        <taxon>Sar</taxon>
        <taxon>Alveolata</taxon>
        <taxon>Dinophyceae</taxon>
        <taxon>Suessiales</taxon>
        <taxon>Suessiaceae</taxon>
        <taxon>Polarella</taxon>
    </lineage>
</organism>
<dbReference type="GO" id="GO:0006623">
    <property type="term" value="P:protein targeting to vacuole"/>
    <property type="evidence" value="ECO:0007669"/>
    <property type="project" value="TreeGrafter"/>
</dbReference>
<dbReference type="GO" id="GO:0045324">
    <property type="term" value="P:late endosome to vacuole transport"/>
    <property type="evidence" value="ECO:0007669"/>
    <property type="project" value="InterPro"/>
</dbReference>
<evidence type="ECO:0000256" key="3">
    <source>
        <dbReference type="PROSITE-ProRule" id="PRU00103"/>
    </source>
</evidence>
<dbReference type="Pfam" id="PF22956">
    <property type="entry name" value="VPS15-like_hel"/>
    <property type="match status" value="1"/>
</dbReference>
<gene>
    <name evidence="6" type="ORF">PGLA2088_LOCUS21100</name>
</gene>
<protein>
    <recommendedName>
        <fullName evidence="5">Phosphatase 2A Regulatory Subunit A helical domain-containing protein</fullName>
    </recommendedName>
</protein>
<evidence type="ECO:0000259" key="5">
    <source>
        <dbReference type="Pfam" id="PF22956"/>
    </source>
</evidence>